<evidence type="ECO:0000313" key="2">
    <source>
        <dbReference type="EMBL" id="GFS15476.1"/>
    </source>
</evidence>
<protein>
    <submittedName>
        <fullName evidence="2">Uncharacterized protein</fullName>
    </submittedName>
</protein>
<feature type="region of interest" description="Disordered" evidence="1">
    <location>
        <begin position="88"/>
        <end position="111"/>
    </location>
</feature>
<dbReference type="Proteomes" id="UP000762676">
    <property type="component" value="Unassembled WGS sequence"/>
</dbReference>
<gene>
    <name evidence="2" type="ORF">ElyMa_003188300</name>
</gene>
<accession>A0AAV4J2G1</accession>
<reference evidence="2 3" key="1">
    <citation type="journal article" date="2021" name="Elife">
        <title>Chloroplast acquisition without the gene transfer in kleptoplastic sea slugs, Plakobranchus ocellatus.</title>
        <authorList>
            <person name="Maeda T."/>
            <person name="Takahashi S."/>
            <person name="Yoshida T."/>
            <person name="Shimamura S."/>
            <person name="Takaki Y."/>
            <person name="Nagai Y."/>
            <person name="Toyoda A."/>
            <person name="Suzuki Y."/>
            <person name="Arimoto A."/>
            <person name="Ishii H."/>
            <person name="Satoh N."/>
            <person name="Nishiyama T."/>
            <person name="Hasebe M."/>
            <person name="Maruyama T."/>
            <person name="Minagawa J."/>
            <person name="Obokata J."/>
            <person name="Shigenobu S."/>
        </authorList>
    </citation>
    <scope>NUCLEOTIDE SEQUENCE [LARGE SCALE GENOMIC DNA]</scope>
</reference>
<sequence>MNKDLLTVEEQFLRLGVRTHLLEVELATQFSPDLLEDQEKANLTSQDCELVVEEERQRIENLSTANMETRGCNVEKLLQENVSIAVTKDDNAAKSVGSHELPVEEEKTNED</sequence>
<dbReference type="EMBL" id="BMAT01006587">
    <property type="protein sequence ID" value="GFS15476.1"/>
    <property type="molecule type" value="Genomic_DNA"/>
</dbReference>
<keyword evidence="3" id="KW-1185">Reference proteome</keyword>
<comment type="caution">
    <text evidence="2">The sequence shown here is derived from an EMBL/GenBank/DDBJ whole genome shotgun (WGS) entry which is preliminary data.</text>
</comment>
<organism evidence="2 3">
    <name type="scientific">Elysia marginata</name>
    <dbReference type="NCBI Taxonomy" id="1093978"/>
    <lineage>
        <taxon>Eukaryota</taxon>
        <taxon>Metazoa</taxon>
        <taxon>Spiralia</taxon>
        <taxon>Lophotrochozoa</taxon>
        <taxon>Mollusca</taxon>
        <taxon>Gastropoda</taxon>
        <taxon>Heterobranchia</taxon>
        <taxon>Euthyneura</taxon>
        <taxon>Panpulmonata</taxon>
        <taxon>Sacoglossa</taxon>
        <taxon>Placobranchoidea</taxon>
        <taxon>Plakobranchidae</taxon>
        <taxon>Elysia</taxon>
    </lineage>
</organism>
<feature type="compositionally biased region" description="Basic and acidic residues" evidence="1">
    <location>
        <begin position="101"/>
        <end position="111"/>
    </location>
</feature>
<name>A0AAV4J2G1_9GAST</name>
<proteinExistence type="predicted"/>
<dbReference type="AlphaFoldDB" id="A0AAV4J2G1"/>
<evidence type="ECO:0000256" key="1">
    <source>
        <dbReference type="SAM" id="MobiDB-lite"/>
    </source>
</evidence>
<evidence type="ECO:0000313" key="3">
    <source>
        <dbReference type="Proteomes" id="UP000762676"/>
    </source>
</evidence>